<feature type="transmembrane region" description="Helical" evidence="6">
    <location>
        <begin position="404"/>
        <end position="423"/>
    </location>
</feature>
<dbReference type="PANTHER" id="PTHR30619:SF1">
    <property type="entry name" value="RECOMBINATION PROTEIN 2"/>
    <property type="match status" value="1"/>
</dbReference>
<comment type="subcellular location">
    <subcellularLocation>
        <location evidence="1">Cell membrane</location>
        <topology evidence="1">Multi-pass membrane protein</topology>
    </subcellularLocation>
</comment>
<evidence type="ECO:0000259" key="7">
    <source>
        <dbReference type="SMART" id="SM00849"/>
    </source>
</evidence>
<dbReference type="InterPro" id="IPR001279">
    <property type="entry name" value="Metallo-B-lactamas"/>
</dbReference>
<dbReference type="InterPro" id="IPR052159">
    <property type="entry name" value="Competence_DNA_uptake"/>
</dbReference>
<dbReference type="SUPFAM" id="SSF56281">
    <property type="entry name" value="Metallo-hydrolase/oxidoreductase"/>
    <property type="match status" value="1"/>
</dbReference>
<feature type="transmembrane region" description="Helical" evidence="6">
    <location>
        <begin position="499"/>
        <end position="517"/>
    </location>
</feature>
<dbReference type="InterPro" id="IPR035681">
    <property type="entry name" value="ComA-like_MBL"/>
</dbReference>
<feature type="transmembrane region" description="Helical" evidence="6">
    <location>
        <begin position="61"/>
        <end position="79"/>
    </location>
</feature>
<feature type="domain" description="Metallo-beta-lactamase" evidence="7">
    <location>
        <begin position="534"/>
        <end position="713"/>
    </location>
</feature>
<dbReference type="NCBIfam" id="TIGR00360">
    <property type="entry name" value="ComEC_N-term"/>
    <property type="match status" value="1"/>
</dbReference>
<dbReference type="KEGG" id="eke:EK0264_02955"/>
<feature type="transmembrane region" description="Helical" evidence="6">
    <location>
        <begin position="36"/>
        <end position="54"/>
    </location>
</feature>
<dbReference type="InterPro" id="IPR004477">
    <property type="entry name" value="ComEC_N"/>
</dbReference>
<dbReference type="Gene3D" id="3.60.15.10">
    <property type="entry name" value="Ribonuclease Z/Hydroxyacylglutathione hydrolase-like"/>
    <property type="match status" value="1"/>
</dbReference>
<dbReference type="OrthoDB" id="7177610at2"/>
<feature type="transmembrane region" description="Helical" evidence="6">
    <location>
        <begin position="247"/>
        <end position="269"/>
    </location>
</feature>
<gene>
    <name evidence="8" type="ORF">EK0264_02955</name>
</gene>
<evidence type="ECO:0000256" key="1">
    <source>
        <dbReference type="ARBA" id="ARBA00004651"/>
    </source>
</evidence>
<keyword evidence="9" id="KW-1185">Reference proteome</keyword>
<dbReference type="InterPro" id="IPR036866">
    <property type="entry name" value="RibonucZ/Hydroxyglut_hydro"/>
</dbReference>
<dbReference type="InterPro" id="IPR025405">
    <property type="entry name" value="DUF4131"/>
</dbReference>
<dbReference type="Proteomes" id="UP000463857">
    <property type="component" value="Chromosome"/>
</dbReference>
<keyword evidence="2" id="KW-1003">Cell membrane</keyword>
<feature type="transmembrane region" description="Helical" evidence="6">
    <location>
        <begin position="375"/>
        <end position="398"/>
    </location>
</feature>
<sequence length="776" mass="79595">MNDDERVVDLRLAPSAALVWLTTALGYLHLDGALNIARITGILVLLAGVALFGVRRLRPVAIVVVVAAVSTVLGTWVAGARLAAARDSPLSAAAEAERYVEVSGTVASRPREVGGFASGATVVLVVDAQVAQVRGSRVELDRPVLVFAPASSWSELVPGAVVGLSGTAKPPRTPGEADAVFVVDKPPVVQRGPPRYQQIAAAARDGLRGAASDALGGDTAGLLVAITNGDTSGIGELTSIQFRDSGLSHLLAVSGANVAIVIGALIWLLRRSRAPFAVQIGAAAAGLAVFVAVTGPEPSVLRAAGMGVVLLAGLASGRPRSSIPALSATIIVLVVAIPSLSASIGFALSVVATAGIVLIAPRLTARWERLPRWFALPLAVTASAGLVTAPLLVLLYPVINLGSLLANLLAAPAVAPATILGILATVTAGWLTPVAIALCFTAGFFVRWIEFTAAVFARVGALQIPWPSGVRGLIAATLAVVGVLAGIAMLRYRRWTRRVVLAVVGTLLVVLIVRAIGRPSTPTDWAIAACDVGQGDAVLARAGPDSAVLIDTGPDPVLLEDCLQSLNISQVPMVLLTHFHADHVGAVDAVFGRRPVAEVIVSPLDGGATQDGITALAADYGATVSAGTPGASWRVGQVRIDVLGPLRLPAQADPNNSSLILRVSVGGMTMLVTGDAELPEQQQMLACGCLRADVLKVPHHGSATQDPDFLAASQASVALVSVGADNDYGHPAPSTLAALRERGMRIERTDLSGTITLSMRDGTLVAGAIPRQRPDS</sequence>
<accession>A0A7L4YJC1</accession>
<evidence type="ECO:0000313" key="8">
    <source>
        <dbReference type="EMBL" id="QHB99345.1"/>
    </source>
</evidence>
<dbReference type="InterPro" id="IPR004797">
    <property type="entry name" value="Competence_ComEC/Rec2"/>
</dbReference>
<dbReference type="CDD" id="cd07731">
    <property type="entry name" value="ComA-like_MBL-fold"/>
    <property type="match status" value="1"/>
</dbReference>
<keyword evidence="5 6" id="KW-0472">Membrane</keyword>
<keyword evidence="3 6" id="KW-0812">Transmembrane</keyword>
<name>A0A7L4YJC1_9ACTN</name>
<dbReference type="GO" id="GO:0005886">
    <property type="term" value="C:plasma membrane"/>
    <property type="evidence" value="ECO:0007669"/>
    <property type="project" value="UniProtKB-SubCell"/>
</dbReference>
<feature type="transmembrane region" description="Helical" evidence="6">
    <location>
        <begin position="469"/>
        <end position="492"/>
    </location>
</feature>
<dbReference type="Pfam" id="PF13567">
    <property type="entry name" value="DUF4131"/>
    <property type="match status" value="1"/>
</dbReference>
<dbReference type="AlphaFoldDB" id="A0A7L4YJC1"/>
<reference evidence="8 9" key="1">
    <citation type="journal article" date="2018" name="Int. J. Syst. Evol. Microbiol.">
        <title>Epidermidibacterium keratini gen. nov., sp. nov., a member of the family Sporichthyaceae, isolated from keratin epidermis.</title>
        <authorList>
            <person name="Lee D.G."/>
            <person name="Trujillo M.E."/>
            <person name="Kang S."/>
            <person name="Nam J.J."/>
            <person name="Kim Y.J."/>
        </authorList>
    </citation>
    <scope>NUCLEOTIDE SEQUENCE [LARGE SCALE GENOMIC DNA]</scope>
    <source>
        <strain evidence="8 9">EPI-7</strain>
    </source>
</reference>
<dbReference type="Pfam" id="PF00753">
    <property type="entry name" value="Lactamase_B"/>
    <property type="match status" value="1"/>
</dbReference>
<dbReference type="Pfam" id="PF03772">
    <property type="entry name" value="Competence"/>
    <property type="match status" value="1"/>
</dbReference>
<feature type="transmembrane region" description="Helical" evidence="6">
    <location>
        <begin position="12"/>
        <end position="30"/>
    </location>
</feature>
<protein>
    <submittedName>
        <fullName evidence="8">DNA internalization-related competence protein ComEC/Rec2</fullName>
    </submittedName>
</protein>
<evidence type="ECO:0000256" key="6">
    <source>
        <dbReference type="SAM" id="Phobius"/>
    </source>
</evidence>
<proteinExistence type="predicted"/>
<evidence type="ECO:0000256" key="2">
    <source>
        <dbReference type="ARBA" id="ARBA00022475"/>
    </source>
</evidence>
<evidence type="ECO:0000256" key="3">
    <source>
        <dbReference type="ARBA" id="ARBA00022692"/>
    </source>
</evidence>
<keyword evidence="4 6" id="KW-1133">Transmembrane helix</keyword>
<feature type="transmembrane region" description="Helical" evidence="6">
    <location>
        <begin position="276"/>
        <end position="293"/>
    </location>
</feature>
<evidence type="ECO:0000256" key="4">
    <source>
        <dbReference type="ARBA" id="ARBA00022989"/>
    </source>
</evidence>
<evidence type="ECO:0000256" key="5">
    <source>
        <dbReference type="ARBA" id="ARBA00023136"/>
    </source>
</evidence>
<organism evidence="8 9">
    <name type="scientific">Epidermidibacterium keratini</name>
    <dbReference type="NCBI Taxonomy" id="1891644"/>
    <lineage>
        <taxon>Bacteria</taxon>
        <taxon>Bacillati</taxon>
        <taxon>Actinomycetota</taxon>
        <taxon>Actinomycetes</taxon>
        <taxon>Sporichthyales</taxon>
        <taxon>Sporichthyaceae</taxon>
        <taxon>Epidermidibacterium</taxon>
    </lineage>
</organism>
<dbReference type="InParanoid" id="A0A7L4YJC1"/>
<dbReference type="SMART" id="SM00849">
    <property type="entry name" value="Lactamase_B"/>
    <property type="match status" value="1"/>
</dbReference>
<dbReference type="NCBIfam" id="TIGR00361">
    <property type="entry name" value="ComEC_Rec2"/>
    <property type="match status" value="1"/>
</dbReference>
<dbReference type="PANTHER" id="PTHR30619">
    <property type="entry name" value="DNA INTERNALIZATION/COMPETENCE PROTEIN COMEC/REC2"/>
    <property type="match status" value="1"/>
</dbReference>
<dbReference type="EMBL" id="CP047156">
    <property type="protein sequence ID" value="QHB99345.1"/>
    <property type="molecule type" value="Genomic_DNA"/>
</dbReference>
<dbReference type="RefSeq" id="WP_159542723.1">
    <property type="nucleotide sequence ID" value="NZ_CP047156.1"/>
</dbReference>
<evidence type="ECO:0000313" key="9">
    <source>
        <dbReference type="Proteomes" id="UP000463857"/>
    </source>
</evidence>
<dbReference type="GO" id="GO:0030420">
    <property type="term" value="P:establishment of competence for transformation"/>
    <property type="evidence" value="ECO:0007669"/>
    <property type="project" value="InterPro"/>
</dbReference>